<evidence type="ECO:0000256" key="1">
    <source>
        <dbReference type="SAM" id="Coils"/>
    </source>
</evidence>
<feature type="signal peptide" evidence="2">
    <location>
        <begin position="1"/>
        <end position="18"/>
    </location>
</feature>
<dbReference type="Proteomes" id="UP000320948">
    <property type="component" value="Unassembled WGS sequence"/>
</dbReference>
<sequence length="162" mass="17924">MRSLLILAFALLSLPAMAQDNARAVREASLQASRYELLLGKLQTQVEDLQSQVRSLQRANDALAKDVQSSNAKSQNVTDEMQRLQNTQLQNINAAQKQLTEKLSNATSKTPWGDSQRDCAELGVKHQQIKVIVKGDGSRGMRFLCFDGKPLHMGSEIYAPAQ</sequence>
<keyword evidence="2" id="KW-0732">Signal</keyword>
<protein>
    <submittedName>
        <fullName evidence="3">Uncharacterized protein</fullName>
    </submittedName>
</protein>
<reference evidence="3 4" key="1">
    <citation type="journal article" date="2017" name="Nat. Commun.">
        <title>In situ click chemistry generation of cyclooxygenase-2 inhibitors.</title>
        <authorList>
            <person name="Bhardwaj A."/>
            <person name="Kaur J."/>
            <person name="Wuest M."/>
            <person name="Wuest F."/>
        </authorList>
    </citation>
    <scope>NUCLEOTIDE SEQUENCE [LARGE SCALE GENOMIC DNA]</scope>
    <source>
        <strain evidence="3">S2_018_000_R2_106</strain>
    </source>
</reference>
<feature type="chain" id="PRO_5026682352" evidence="2">
    <location>
        <begin position="19"/>
        <end position="162"/>
    </location>
</feature>
<name>A0A6N4R473_BLAVI</name>
<feature type="coiled-coil region" evidence="1">
    <location>
        <begin position="32"/>
        <end position="109"/>
    </location>
</feature>
<dbReference type="EMBL" id="VAFM01000001">
    <property type="protein sequence ID" value="TKW61636.1"/>
    <property type="molecule type" value="Genomic_DNA"/>
</dbReference>
<comment type="caution">
    <text evidence="3">The sequence shown here is derived from an EMBL/GenBank/DDBJ whole genome shotgun (WGS) entry which is preliminary data.</text>
</comment>
<organism evidence="3 4">
    <name type="scientific">Blastochloris viridis</name>
    <name type="common">Rhodopseudomonas viridis</name>
    <dbReference type="NCBI Taxonomy" id="1079"/>
    <lineage>
        <taxon>Bacteria</taxon>
        <taxon>Pseudomonadati</taxon>
        <taxon>Pseudomonadota</taxon>
        <taxon>Alphaproteobacteria</taxon>
        <taxon>Hyphomicrobiales</taxon>
        <taxon>Blastochloridaceae</taxon>
        <taxon>Blastochloris</taxon>
    </lineage>
</organism>
<evidence type="ECO:0000313" key="3">
    <source>
        <dbReference type="EMBL" id="TKW61636.1"/>
    </source>
</evidence>
<evidence type="ECO:0000313" key="4">
    <source>
        <dbReference type="Proteomes" id="UP000320948"/>
    </source>
</evidence>
<keyword evidence="1" id="KW-0175">Coiled coil</keyword>
<accession>A0A6N4R473</accession>
<dbReference type="AlphaFoldDB" id="A0A6N4R473"/>
<gene>
    <name evidence="3" type="ORF">DI628_03140</name>
</gene>
<evidence type="ECO:0000256" key="2">
    <source>
        <dbReference type="SAM" id="SignalP"/>
    </source>
</evidence>
<proteinExistence type="predicted"/>